<comment type="caution">
    <text evidence="6">The sequence shown here is derived from an EMBL/GenBank/DDBJ whole genome shotgun (WGS) entry which is preliminary data.</text>
</comment>
<reference evidence="6 7" key="1">
    <citation type="journal article" date="2016" name="Nat. Commun.">
        <title>Thousands of microbial genomes shed light on interconnected biogeochemical processes in an aquifer system.</title>
        <authorList>
            <person name="Anantharaman K."/>
            <person name="Brown C.T."/>
            <person name="Hug L.A."/>
            <person name="Sharon I."/>
            <person name="Castelle C.J."/>
            <person name="Probst A.J."/>
            <person name="Thomas B.C."/>
            <person name="Singh A."/>
            <person name="Wilkins M.J."/>
            <person name="Karaoz U."/>
            <person name="Brodie E.L."/>
            <person name="Williams K.H."/>
            <person name="Hubbard S.S."/>
            <person name="Banfield J.F."/>
        </authorList>
    </citation>
    <scope>NUCLEOTIDE SEQUENCE [LARGE SCALE GENOMIC DNA]</scope>
</reference>
<dbReference type="GO" id="GO:0000271">
    <property type="term" value="P:polysaccharide biosynthetic process"/>
    <property type="evidence" value="ECO:0007669"/>
    <property type="project" value="InterPro"/>
</dbReference>
<sequence>MSLMKQSIGNKKIVVIGLGYVGLPLALLSSKKGFHTTGVDLNKQKIKLIQEKTSPFNDEEIQKELTTTSLQVSNDFAAVASADIIILCVPTPVDNHKMPDYGPVQSACESIGPYLKKGQCVILESTVNPGVCEEIVIPTIELVSKLRVGEDISVAHCPERINPGDKKWNVSNIPRVIGGFDEKSLDLAVEFYHSIIDAEIKPMASLKEAEAVKIVENSFRNINIAFVNELAKSFARLNIDVVNVINGAATKPFAFMPHYPGCGIGGHCIPVDPYYLIEYAFKNNGFKHDFLALACKTNESMHRYTADLVRDELAKKGVSIENARVAVLGLAYKKDIDDCRESPSFGIIKYLQEMGAEVVSYDPHVLSKSSVRTLEEALTGTDAVVVATDHAEFSGLSVNDLESFEIKSVIDGRNCLKKEDFLASSISYKGVGR</sequence>
<name>A0A1G2TK24_9BACT</name>
<dbReference type="SUPFAM" id="SSF51735">
    <property type="entry name" value="NAD(P)-binding Rossmann-fold domains"/>
    <property type="match status" value="1"/>
</dbReference>
<dbReference type="InterPro" id="IPR014027">
    <property type="entry name" value="UDP-Glc/GDP-Man_DH_C"/>
</dbReference>
<dbReference type="PIRSF" id="PIRSF000124">
    <property type="entry name" value="UDPglc_GDPman_dh"/>
    <property type="match status" value="1"/>
</dbReference>
<dbReference type="SUPFAM" id="SSF52413">
    <property type="entry name" value="UDP-glucose/GDP-mannose dehydrogenase C-terminal domain"/>
    <property type="match status" value="1"/>
</dbReference>
<dbReference type="PANTHER" id="PTHR43491">
    <property type="entry name" value="UDP-N-ACETYL-D-MANNOSAMINE DEHYDROGENASE"/>
    <property type="match status" value="1"/>
</dbReference>
<dbReference type="PANTHER" id="PTHR43491:SF2">
    <property type="entry name" value="UDP-N-ACETYL-D-MANNOSAMINE DEHYDROGENASE"/>
    <property type="match status" value="1"/>
</dbReference>
<dbReference type="InterPro" id="IPR036220">
    <property type="entry name" value="UDP-Glc/GDP-Man_DH_C_sf"/>
</dbReference>
<evidence type="ECO:0000313" key="7">
    <source>
        <dbReference type="Proteomes" id="UP000178175"/>
    </source>
</evidence>
<comment type="similarity">
    <text evidence="1 4">Belongs to the UDP-glucose/GDP-mannose dehydrogenase family.</text>
</comment>
<dbReference type="InterPro" id="IPR001732">
    <property type="entry name" value="UDP-Glc/GDP-Man_DH_N"/>
</dbReference>
<dbReference type="Proteomes" id="UP000178175">
    <property type="component" value="Unassembled WGS sequence"/>
</dbReference>
<dbReference type="Pfam" id="PF00984">
    <property type="entry name" value="UDPG_MGDP_dh"/>
    <property type="match status" value="1"/>
</dbReference>
<evidence type="ECO:0000256" key="3">
    <source>
        <dbReference type="ARBA" id="ARBA00023027"/>
    </source>
</evidence>
<evidence type="ECO:0000256" key="1">
    <source>
        <dbReference type="ARBA" id="ARBA00006601"/>
    </source>
</evidence>
<feature type="domain" description="UDP-glucose/GDP-mannose dehydrogenase C-terminal" evidence="5">
    <location>
        <begin position="326"/>
        <end position="418"/>
    </location>
</feature>
<dbReference type="NCBIfam" id="TIGR03026">
    <property type="entry name" value="NDP-sugDHase"/>
    <property type="match status" value="1"/>
</dbReference>
<gene>
    <name evidence="6" type="ORF">A3C70_01730</name>
</gene>
<dbReference type="InterPro" id="IPR028359">
    <property type="entry name" value="UDP_ManNAc/GlcNAc_DH"/>
</dbReference>
<evidence type="ECO:0000256" key="4">
    <source>
        <dbReference type="PIRNR" id="PIRNR000124"/>
    </source>
</evidence>
<dbReference type="InterPro" id="IPR014026">
    <property type="entry name" value="UDP-Glc/GDP-Man_DH_dimer"/>
</dbReference>
<dbReference type="GO" id="GO:0016628">
    <property type="term" value="F:oxidoreductase activity, acting on the CH-CH group of donors, NAD or NADP as acceptor"/>
    <property type="evidence" value="ECO:0007669"/>
    <property type="project" value="InterPro"/>
</dbReference>
<organism evidence="6 7">
    <name type="scientific">Candidatus Zambryskibacteria bacterium RIFCSPHIGHO2_02_FULL_43_14</name>
    <dbReference type="NCBI Taxonomy" id="1802748"/>
    <lineage>
        <taxon>Bacteria</taxon>
        <taxon>Candidatus Zambryskiibacteriota</taxon>
    </lineage>
</organism>
<dbReference type="AlphaFoldDB" id="A0A1G2TK24"/>
<dbReference type="GO" id="GO:0016616">
    <property type="term" value="F:oxidoreductase activity, acting on the CH-OH group of donors, NAD or NADP as acceptor"/>
    <property type="evidence" value="ECO:0007669"/>
    <property type="project" value="InterPro"/>
</dbReference>
<accession>A0A1G2TK24</accession>
<evidence type="ECO:0000256" key="2">
    <source>
        <dbReference type="ARBA" id="ARBA00023002"/>
    </source>
</evidence>
<dbReference type="PIRSF" id="PIRSF500136">
    <property type="entry name" value="UDP_ManNAc_DH"/>
    <property type="match status" value="1"/>
</dbReference>
<dbReference type="Pfam" id="PF03721">
    <property type="entry name" value="UDPG_MGDP_dh_N"/>
    <property type="match status" value="1"/>
</dbReference>
<dbReference type="SMART" id="SM00984">
    <property type="entry name" value="UDPG_MGDP_dh_C"/>
    <property type="match status" value="1"/>
</dbReference>
<dbReference type="InterPro" id="IPR036291">
    <property type="entry name" value="NAD(P)-bd_dom_sf"/>
</dbReference>
<evidence type="ECO:0000313" key="6">
    <source>
        <dbReference type="EMBL" id="OHA96971.1"/>
    </source>
</evidence>
<dbReference type="Gene3D" id="3.40.50.720">
    <property type="entry name" value="NAD(P)-binding Rossmann-like Domain"/>
    <property type="match status" value="2"/>
</dbReference>
<dbReference type="GO" id="GO:0051287">
    <property type="term" value="F:NAD binding"/>
    <property type="evidence" value="ECO:0007669"/>
    <property type="project" value="InterPro"/>
</dbReference>
<keyword evidence="2" id="KW-0560">Oxidoreductase</keyword>
<proteinExistence type="inferred from homology"/>
<dbReference type="Pfam" id="PF03720">
    <property type="entry name" value="UDPG_MGDP_dh_C"/>
    <property type="match status" value="1"/>
</dbReference>
<dbReference type="SUPFAM" id="SSF48179">
    <property type="entry name" value="6-phosphogluconate dehydrogenase C-terminal domain-like"/>
    <property type="match status" value="1"/>
</dbReference>
<dbReference type="InterPro" id="IPR017476">
    <property type="entry name" value="UDP-Glc/GDP-Man"/>
</dbReference>
<protein>
    <recommendedName>
        <fullName evidence="5">UDP-glucose/GDP-mannose dehydrogenase C-terminal domain-containing protein</fullName>
    </recommendedName>
</protein>
<keyword evidence="3" id="KW-0520">NAD</keyword>
<dbReference type="EMBL" id="MHVR01000003">
    <property type="protein sequence ID" value="OHA96971.1"/>
    <property type="molecule type" value="Genomic_DNA"/>
</dbReference>
<evidence type="ECO:0000259" key="5">
    <source>
        <dbReference type="SMART" id="SM00984"/>
    </source>
</evidence>
<dbReference type="InterPro" id="IPR008927">
    <property type="entry name" value="6-PGluconate_DH-like_C_sf"/>
</dbReference>